<organism evidence="1 2">
    <name type="scientific">Neisseria gonorrhoeae 3502</name>
    <dbReference type="NCBI Taxonomy" id="1193404"/>
    <lineage>
        <taxon>Bacteria</taxon>
        <taxon>Pseudomonadati</taxon>
        <taxon>Pseudomonadota</taxon>
        <taxon>Betaproteobacteria</taxon>
        <taxon>Neisseriales</taxon>
        <taxon>Neisseriaceae</taxon>
        <taxon>Neisseria</taxon>
    </lineage>
</organism>
<reference evidence="1 2" key="1">
    <citation type="submission" date="2013-08" db="EMBL/GenBank/DDBJ databases">
        <authorList>
            <person name="Trees D."/>
        </authorList>
    </citation>
    <scope>NUCLEOTIDE SEQUENCE [LARGE SCALE GENOMIC DNA]</scope>
    <source>
        <strain evidence="1 2">3502</strain>
    </source>
</reference>
<accession>A0AA44UAC6</accession>
<evidence type="ECO:0000313" key="1">
    <source>
        <dbReference type="EMBL" id="PHJ36231.1"/>
    </source>
</evidence>
<dbReference type="EMBL" id="AVBE01000002">
    <property type="protein sequence ID" value="PHJ36231.1"/>
    <property type="molecule type" value="Genomic_DNA"/>
</dbReference>
<dbReference type="Proteomes" id="UP000223296">
    <property type="component" value="Unassembled WGS sequence"/>
</dbReference>
<comment type="caution">
    <text evidence="1">The sequence shown here is derived from an EMBL/GenBank/DDBJ whole genome shotgun (WGS) entry which is preliminary data.</text>
</comment>
<proteinExistence type="predicted"/>
<evidence type="ECO:0000313" key="2">
    <source>
        <dbReference type="Proteomes" id="UP000223296"/>
    </source>
</evidence>
<sequence>MPPEKRKKWKVWCKDEFVIKRLAVFQAGAMF</sequence>
<dbReference type="AlphaFoldDB" id="A0AA44UAC6"/>
<name>A0AA44UAC6_NEIGO</name>
<protein>
    <submittedName>
        <fullName evidence="1">Uncharacterized protein</fullName>
    </submittedName>
</protein>
<gene>
    <name evidence="1" type="ORF">N776_06315</name>
</gene>